<proteinExistence type="predicted"/>
<organism evidence="2 3">
    <name type="scientific">Flavobacterium succinicans</name>
    <dbReference type="NCBI Taxonomy" id="29536"/>
    <lineage>
        <taxon>Bacteria</taxon>
        <taxon>Pseudomonadati</taxon>
        <taxon>Bacteroidota</taxon>
        <taxon>Flavobacteriia</taxon>
        <taxon>Flavobacteriales</taxon>
        <taxon>Flavobacteriaceae</taxon>
        <taxon>Flavobacterium</taxon>
    </lineage>
</organism>
<dbReference type="Gene3D" id="3.40.50.2000">
    <property type="entry name" value="Glycogen Phosphorylase B"/>
    <property type="match status" value="2"/>
</dbReference>
<dbReference type="EC" id="2.4.-.-" evidence="2"/>
<reference evidence="2 3" key="1">
    <citation type="submission" date="2016-06" db="EMBL/GenBank/DDBJ databases">
        <title>Draft genome sequence of Flavobacterium succinicans strain DD5b.</title>
        <authorList>
            <person name="Poehlein A."/>
            <person name="Daniel R."/>
            <person name="Simeonova D.D."/>
        </authorList>
    </citation>
    <scope>NUCLEOTIDE SEQUENCE [LARGE SCALE GENOMIC DNA]</scope>
    <source>
        <strain evidence="2 3">DD5b</strain>
    </source>
</reference>
<dbReference type="PANTHER" id="PTHR12526">
    <property type="entry name" value="GLYCOSYLTRANSFERASE"/>
    <property type="match status" value="1"/>
</dbReference>
<sequence>MRLLYLVPSVNQAGGVAKVLATKTDYFIQNFEYEVHIMTQNKGYEHPFFEFNAQIVWHDIERKGYFLSAIYAYKKQLQKIISQVQPDSIIVADNGLKGYLVPFLIGKNSPVIFECHGSKYVNERPFTFPFLSRLWFRIGVSIKKLGAKTFDAFVVLNKESAQEWNTKNRIIIANPLSFKSEEPAPLDVKKVLAVSRNSYEKGLDRLLEIWSLVFQKHPDWKLDIYGTLSPEENLIPMANALGIGSSVRFYPPVLEVATLYANASVLVMTSRSEGLGLVLLEAMASGLPCVAYDCPVGPRSIITDGVNGFLVEDGNATAFAEKLALLFEDKDLRKELGANAWQSVSEYDLDAIMLQWKTLFERLQ</sequence>
<dbReference type="OrthoDB" id="9811239at2"/>
<evidence type="ECO:0000313" key="3">
    <source>
        <dbReference type="Proteomes" id="UP000093807"/>
    </source>
</evidence>
<evidence type="ECO:0000313" key="2">
    <source>
        <dbReference type="EMBL" id="OAZ04882.1"/>
    </source>
</evidence>
<feature type="domain" description="Glycosyl transferase family 1" evidence="1">
    <location>
        <begin position="181"/>
        <end position="340"/>
    </location>
</feature>
<dbReference type="InterPro" id="IPR001296">
    <property type="entry name" value="Glyco_trans_1"/>
</dbReference>
<dbReference type="EMBL" id="JMTM01000017">
    <property type="protein sequence ID" value="OAZ04882.1"/>
    <property type="molecule type" value="Genomic_DNA"/>
</dbReference>
<evidence type="ECO:0000259" key="1">
    <source>
        <dbReference type="Pfam" id="PF00534"/>
    </source>
</evidence>
<dbReference type="PATRIC" id="fig|29536.5.peg.756"/>
<dbReference type="CDD" id="cd03820">
    <property type="entry name" value="GT4_AmsD-like"/>
    <property type="match status" value="1"/>
</dbReference>
<keyword evidence="2" id="KW-0328">Glycosyltransferase</keyword>
<dbReference type="AlphaFoldDB" id="A0A199XTX7"/>
<dbReference type="Proteomes" id="UP000093807">
    <property type="component" value="Unassembled WGS sequence"/>
</dbReference>
<keyword evidence="3" id="KW-1185">Reference proteome</keyword>
<name>A0A199XTX7_9FLAO</name>
<accession>A0A199XTX7</accession>
<dbReference type="RefSeq" id="WP_064714592.1">
    <property type="nucleotide sequence ID" value="NZ_JMTM01000017.1"/>
</dbReference>
<dbReference type="PANTHER" id="PTHR12526:SF630">
    <property type="entry name" value="GLYCOSYLTRANSFERASE"/>
    <property type="match status" value="1"/>
</dbReference>
<comment type="caution">
    <text evidence="2">The sequence shown here is derived from an EMBL/GenBank/DDBJ whole genome shotgun (WGS) entry which is preliminary data.</text>
</comment>
<dbReference type="SUPFAM" id="SSF53756">
    <property type="entry name" value="UDP-Glycosyltransferase/glycogen phosphorylase"/>
    <property type="match status" value="1"/>
</dbReference>
<keyword evidence="2" id="KW-0808">Transferase</keyword>
<dbReference type="Pfam" id="PF00534">
    <property type="entry name" value="Glycos_transf_1"/>
    <property type="match status" value="1"/>
</dbReference>
<protein>
    <submittedName>
        <fullName evidence="2">Putative glycosyltransferase EpsD</fullName>
        <ecNumber evidence="2">2.4.-.-</ecNumber>
    </submittedName>
</protein>
<gene>
    <name evidence="2" type="primary">epsD</name>
    <name evidence="2" type="ORF">FLB_07300</name>
</gene>
<dbReference type="GO" id="GO:0016757">
    <property type="term" value="F:glycosyltransferase activity"/>
    <property type="evidence" value="ECO:0007669"/>
    <property type="project" value="UniProtKB-KW"/>
</dbReference>